<gene>
    <name evidence="1" type="ORF">LCGC14_0844050</name>
</gene>
<accession>A0A0F9PC99</accession>
<dbReference type="SUPFAM" id="SSF161187">
    <property type="entry name" value="YfgJ-like"/>
    <property type="match status" value="1"/>
</dbReference>
<organism evidence="1">
    <name type="scientific">marine sediment metagenome</name>
    <dbReference type="NCBI Taxonomy" id="412755"/>
    <lineage>
        <taxon>unclassified sequences</taxon>
        <taxon>metagenomes</taxon>
        <taxon>ecological metagenomes</taxon>
    </lineage>
</organism>
<protein>
    <submittedName>
        <fullName evidence="1">Uncharacterized protein</fullName>
    </submittedName>
</protein>
<proteinExistence type="predicted"/>
<sequence length="42" mass="4535">MRLEVQGKMGNKCPDCGKVLRLVKGCGEICDYCGFAIGVDVE</sequence>
<comment type="caution">
    <text evidence="1">The sequence shown here is derived from an EMBL/GenBank/DDBJ whole genome shotgun (WGS) entry which is preliminary data.</text>
</comment>
<reference evidence="1" key="1">
    <citation type="journal article" date="2015" name="Nature">
        <title>Complex archaea that bridge the gap between prokaryotes and eukaryotes.</title>
        <authorList>
            <person name="Spang A."/>
            <person name="Saw J.H."/>
            <person name="Jorgensen S.L."/>
            <person name="Zaremba-Niedzwiedzka K."/>
            <person name="Martijn J."/>
            <person name="Lind A.E."/>
            <person name="van Eijk R."/>
            <person name="Schleper C."/>
            <person name="Guy L."/>
            <person name="Ettema T.J."/>
        </authorList>
    </citation>
    <scope>NUCLEOTIDE SEQUENCE</scope>
</reference>
<dbReference type="EMBL" id="LAZR01002488">
    <property type="protein sequence ID" value="KKN29440.1"/>
    <property type="molecule type" value="Genomic_DNA"/>
</dbReference>
<dbReference type="AlphaFoldDB" id="A0A0F9PC99"/>
<evidence type="ECO:0000313" key="1">
    <source>
        <dbReference type="EMBL" id="KKN29440.1"/>
    </source>
</evidence>
<name>A0A0F9PC99_9ZZZZ</name>